<organism evidence="1">
    <name type="scientific">marine sediment metagenome</name>
    <dbReference type="NCBI Taxonomy" id="412755"/>
    <lineage>
        <taxon>unclassified sequences</taxon>
        <taxon>metagenomes</taxon>
        <taxon>ecological metagenomes</taxon>
    </lineage>
</organism>
<reference evidence="1" key="1">
    <citation type="journal article" date="2014" name="Front. Microbiol.">
        <title>High frequency of phylogenetically diverse reductive dehalogenase-homologous genes in deep subseafloor sedimentary metagenomes.</title>
        <authorList>
            <person name="Kawai M."/>
            <person name="Futagami T."/>
            <person name="Toyoda A."/>
            <person name="Takaki Y."/>
            <person name="Nishi S."/>
            <person name="Hori S."/>
            <person name="Arai W."/>
            <person name="Tsubouchi T."/>
            <person name="Morono Y."/>
            <person name="Uchiyama I."/>
            <person name="Ito T."/>
            <person name="Fujiyama A."/>
            <person name="Inagaki F."/>
            <person name="Takami H."/>
        </authorList>
    </citation>
    <scope>NUCLEOTIDE SEQUENCE</scope>
    <source>
        <strain evidence="1">Expedition CK06-06</strain>
    </source>
</reference>
<feature type="non-terminal residue" evidence="1">
    <location>
        <position position="1"/>
    </location>
</feature>
<comment type="caution">
    <text evidence="1">The sequence shown here is derived from an EMBL/GenBank/DDBJ whole genome shotgun (WGS) entry which is preliminary data.</text>
</comment>
<accession>X0XJR1</accession>
<proteinExistence type="predicted"/>
<evidence type="ECO:0000313" key="1">
    <source>
        <dbReference type="EMBL" id="GAG36888.1"/>
    </source>
</evidence>
<dbReference type="AlphaFoldDB" id="X0XJR1"/>
<gene>
    <name evidence="1" type="ORF">S01H1_61789</name>
</gene>
<name>X0XJR1_9ZZZZ</name>
<sequence>LVKRKRSGFASLGDSTDLMFHTYTKQDNETKATKFYCKVDEQSVPPGLIGMEFEDPSYDGIMKAIRMIQGE</sequence>
<protein>
    <submittedName>
        <fullName evidence="1">Uncharacterized protein</fullName>
    </submittedName>
</protein>
<dbReference type="EMBL" id="BARS01040546">
    <property type="protein sequence ID" value="GAG36888.1"/>
    <property type="molecule type" value="Genomic_DNA"/>
</dbReference>